<evidence type="ECO:0000256" key="11">
    <source>
        <dbReference type="ARBA" id="ARBA00023180"/>
    </source>
</evidence>
<dbReference type="Pfam" id="PF20519">
    <property type="entry name" value="Polycystin_dom"/>
    <property type="match status" value="1"/>
</dbReference>
<dbReference type="GO" id="GO:0005929">
    <property type="term" value="C:cilium"/>
    <property type="evidence" value="ECO:0007669"/>
    <property type="project" value="UniProtKB-SubCell"/>
</dbReference>
<dbReference type="GO" id="GO:0050982">
    <property type="term" value="P:detection of mechanical stimulus"/>
    <property type="evidence" value="ECO:0007669"/>
    <property type="project" value="TreeGrafter"/>
</dbReference>
<evidence type="ECO:0000256" key="13">
    <source>
        <dbReference type="PROSITE-ProRule" id="PRU00152"/>
    </source>
</evidence>
<comment type="caution">
    <text evidence="17">The sequence shown here is derived from an EMBL/GenBank/DDBJ whole genome shotgun (WGS) entry which is preliminary data.</text>
</comment>
<dbReference type="SUPFAM" id="SSF49299">
    <property type="entry name" value="PKD domain"/>
    <property type="match status" value="2"/>
</dbReference>
<dbReference type="VEuPathDB" id="VectorBase:SSCA004614"/>
<dbReference type="GO" id="GO:0005509">
    <property type="term" value="F:calcium ion binding"/>
    <property type="evidence" value="ECO:0007669"/>
    <property type="project" value="InterPro"/>
</dbReference>
<evidence type="ECO:0000259" key="16">
    <source>
        <dbReference type="PROSITE" id="PS50221"/>
    </source>
</evidence>
<keyword evidence="12" id="KW-0966">Cell projection</keyword>
<feature type="domain" description="PLAT" evidence="15">
    <location>
        <begin position="2017"/>
        <end position="2136"/>
    </location>
</feature>
<dbReference type="Pfam" id="PF08016">
    <property type="entry name" value="PKD_channel"/>
    <property type="match status" value="1"/>
</dbReference>
<sequence>MLKLLIKLDSILLVNLFVCGILSLDQVRGGHHQQQQFNDGDCLDYRSFNHFRYSPNANYDPNKGINGSECARICSESNLPHAGLVSQKYCLCASPEDFQSIRSIPKVSNHLCDEGDLYLRYFRGEPIGQIDELTIALRKKIHLVDDEVYFDLKSIANGPIEYSIDFGDGNDRIEWNPARTYKHRYHLADKYLVQVQARLVEKPNIRIKQTHQLRIHSKIRNDSVKVSCPKIAEPDDRIDCDITITIGTLMQMLIDFGDGYQSKMINLPDVPMRSLGINMPLKNSSNLIDQDDRLSSSQMVAFPFEEKSFSLLGAIVAIEGFAIKSGRLFVHILRKVCDECVDNVFSCFEPNALCSVSKTCSGDCQPFNEQSIKYLIVKTFDITIKEGPFYLKSQSSFRMLSDDLIAFRTQGASLGYRRPKSIEVPDYRYRFDDTNQNISEFYSSKFQKLSDRKHFLRLIVSEPLMFSMTHSYNQSGQYQIKFMVKNEFDDDQINRIQAINVQSTISKMRLTVKPTSVAVGKNVNVVVQLSKGSNIELQWDFGDGNRSIEHIELIQTNKKFLRTYNYSRPGIYKIIIMAANLQGNTTAEQELIVEHPVLKHWKIISNSPVLLPDVVKFSISYPKDYVLPTNATIQLNFGDGQRDHWSIPDQNWKGLHEIEHLYEKSGMYNIDVDIYNIVSKLKRRFQIEVMTKIMGLRYLIKSMRSDQVLIEIDDSIKLASLNSTLNFQIELDSGDVEHYLVYINDELHTKTIDKSLNITFTEAGLFNVSVYGYNHIQNLSRPYTKLIKVFEPVSGLEILDTSDDTIDVETKFLTIRIETIGTNSCLLVDFGERSSKSEDFFTFGDDENCMQQFSRFNPVHNTSLEKTIRLNRKYLKPNNYEITVVLANKISKLTKKLSITVVEIDCKPPIIKIKNQIQNRKQADKIWRSKPVQLYSKTIIDCNATFSTARFWRAYLLNETDGETKMFIDLTDLDSHDKSFLYVPAFHLQPGLYRFQFGINMTSPYPHPLMPLFVSSSTYIKIVPSPIIALLTEGSQSRILLKFAPITNSIDPDNYHNKNFTVKWFCRRLPDESISFAFSDEQQNFSEPIYDRSNIDEEWGDDDLGGCFGKGPGRINLTTDQVEWNTTVFRKADETYELMIKVIPNDREPSWGALQLTIVKSKPPSVMVVCQTKSLCYPHYPIGQTINPVRVGLEGQCTESCDGQLIYRWEIFGVTNETDVHLTKASQYVAGIDQPKMALGINFFNEYYPKFKDFYIKLAVTNENRLKGESDIFLHINQPPNGGECVLKYANNRALLDRFIARCSMWIDPEDKPIDYYGFWIKNIETNIVSYLMYGPDKRVQLILPYGNFTVGVDIRDKEGALTKVVMANVSTILPSEDDYEKLINSRILENIDASGDQSLMNMMAQALSSLMNENFGQKLLNSTLSRRSTTTTSTTTTTVSYDYIDEDDLIREAQTKARIVKSVDAMMNADTLFSLEQIGSALTALAGKGKSVDNEAKNLIVKLLNKTVSIASRLQVESPQQLLDFCRFAIGTMGGIVNRMSEQIVSGIVLPTDRSKGWNLDYNVEVPDVDDEPDYIMDATTSIEEALNKAVIRSERRKTELQIRQMIDLTIELILSILKNIVVGEEKIEFAAPSGLVLTIAMYPRGSISNQTIKHEDSIYVFPKVCDILVGQKCLGNETLGVLAVSWPSILESFGNSVDLLSKDSKTLQLLIINDKLEILKIENSKRPFNIIVPRKNTQESETNQQELMVEIVPKLRFYESMIYHQVLIEKADSAMNIELRKSNPQSELLLYVKYREKPAFDYYDLIIPLKSMKIIVSDQNSKETIYSIFLSNDIIKNRTGFFYIGVVEIDVEQLSNSNESTLLNGSIVFNQNKAFDDDDYNHTMTNYTLPGALREFSTNYSLKIFTSGCYFYNYHRKIWSAEGCKVFKANYAMTHCKCNHLTSFGSGFFVMPNSIDFAYVFANAGFADNVTIYMTIVITLGIYAILLIWTHRNDKEDLMKLGSTPLPDNDALSKYLYEIIVYTGDKDEAATDSKIFFILSGDDEETGVRCLTDPFQKAFKRADINSFVMAVPNKLGRLNYLRIWHDNTGQNKYRSWFLSLIVIRDIQTGERYDFICNKWLAVEKDDGAIDRLLPVASPDEATEFTHLFHTQNNLADGHLWFSIFMRPPRSRFTRVQRVSCCMALLYLSMLVNAMWYQRVPSRPSGSSLEFGPFSLSPEQIGVGFMSNLIVFPMTFLIIFCFRKARLRQLRPSRITEALRKQKVFLEEMRFNNDESLKQKKQKILEKGNYFDLQNEKIRPGDGSRRVIKKQSKRFTLPHYFRYIGWVLCIISIMVSIFFLWAYGIQFGDEKTRKWITSLIISFFSSVLITQPIKVFLTAIILAAIFKSPDVSIDDSDEDEDDIDLTLLDNDEYNYHSIKNENDDCHQKNFCRSQMYRSMNSNLLNKIKEQRLKEIKIIIILKDIFSYMCFLWILIVIGYGNRDPSAYLMKETLVKTIIEDSINKINFMNIKTHKDIWDWVDNTLITNLLIGDWYNGYKPLGLRGFMNDRVNRIRVKPNTCRPEIYLEKVIDRCRAFSNIIYEDRMSYLQGWQDPSKLSYVNESLPLSKKGFLNPSKSLKDEWNYRNAFELDGISFLGKLDIYSGGGYVIPLKGSRDELRKKIKDLVELNWIDERTRSVIAEFSVYNAQANLFGIISCVNEFQPGGGIIPTYRIDVVRLMRHHQSFGVFVIMCEIIFLFFIIYFTVRELKFWSQQGRSYLQSYWNWAELFILILSYLAIGLYIYRIILTNRILSVFHETHGNGYVKLQYVSLIDELFGYLLAFLLFIAIIKFIKLFRFNKRMGVLYSTLAQCSKDLKSFSIVFCIVFFAFVQMFYVLFGVTMKQYSSFVNAAETTFGMVTGKFDFESMVIASPLLGPVVFFVFVLCTSIILVNIFLTLIISAFETVKHDVMKQDNEYEIIDFILAKLKTLLGITTFPDFFDDTDLDEREKQAKLIEEQIESLPMKVEQLKSYVKKKNYRHRHNSAAGNHQLKMVIDNDNNLEANGSKKLIQLDANDLQKRDSIESLRNQRNRRNGRRSLKTTTVGLMTTGIISKTKFLDWNEVQD</sequence>
<evidence type="ECO:0000256" key="3">
    <source>
        <dbReference type="ARBA" id="ARBA00007200"/>
    </source>
</evidence>
<keyword evidence="7" id="KW-1133">Transmembrane helix</keyword>
<dbReference type="Pfam" id="PF01825">
    <property type="entry name" value="GPS"/>
    <property type="match status" value="1"/>
</dbReference>
<evidence type="ECO:0000256" key="2">
    <source>
        <dbReference type="ARBA" id="ARBA00004651"/>
    </source>
</evidence>
<evidence type="ECO:0000259" key="15">
    <source>
        <dbReference type="PROSITE" id="PS50095"/>
    </source>
</evidence>
<dbReference type="FunFam" id="1.10.287.70:FF:000086">
    <property type="entry name" value="Polycystic kidney disease 2"/>
    <property type="match status" value="1"/>
</dbReference>
<dbReference type="Pfam" id="PF00801">
    <property type="entry name" value="PKD"/>
    <property type="match status" value="1"/>
</dbReference>
<evidence type="ECO:0000256" key="8">
    <source>
        <dbReference type="ARBA" id="ARBA00023069"/>
    </source>
</evidence>
<dbReference type="InterPro" id="IPR036392">
    <property type="entry name" value="PLAT/LH2_dom_sf"/>
</dbReference>
<comment type="similarity">
    <text evidence="3">Belongs to the polycystin family.</text>
</comment>
<dbReference type="InterPro" id="IPR013783">
    <property type="entry name" value="Ig-like_fold"/>
</dbReference>
<keyword evidence="11" id="KW-0325">Glycoprotein</keyword>
<dbReference type="InterPro" id="IPR057244">
    <property type="entry name" value="GAIN_B"/>
</dbReference>
<evidence type="ECO:0000256" key="5">
    <source>
        <dbReference type="ARBA" id="ARBA00022692"/>
    </source>
</evidence>
<dbReference type="Proteomes" id="UP000616769">
    <property type="component" value="Unassembled WGS sequence"/>
</dbReference>
<evidence type="ECO:0000256" key="9">
    <source>
        <dbReference type="ARBA" id="ARBA00023136"/>
    </source>
</evidence>
<dbReference type="SMART" id="SM00308">
    <property type="entry name" value="LH2"/>
    <property type="match status" value="1"/>
</dbReference>
<dbReference type="Gene3D" id="1.10.287.70">
    <property type="match status" value="1"/>
</dbReference>
<dbReference type="InterPro" id="IPR046338">
    <property type="entry name" value="GAIN_dom_sf"/>
</dbReference>
<dbReference type="InterPro" id="IPR035986">
    <property type="entry name" value="PKD_dom_sf"/>
</dbReference>
<dbReference type="PROSITE" id="PS50095">
    <property type="entry name" value="PLAT"/>
    <property type="match status" value="1"/>
</dbReference>
<dbReference type="GO" id="GO:0005262">
    <property type="term" value="F:calcium channel activity"/>
    <property type="evidence" value="ECO:0007669"/>
    <property type="project" value="TreeGrafter"/>
</dbReference>
<dbReference type="GO" id="GO:0005886">
    <property type="term" value="C:plasma membrane"/>
    <property type="evidence" value="ECO:0007669"/>
    <property type="project" value="UniProtKB-SubCell"/>
</dbReference>
<evidence type="ECO:0000313" key="18">
    <source>
        <dbReference type="Proteomes" id="UP000616769"/>
    </source>
</evidence>
<proteinExistence type="inferred from homology"/>
<reference evidence="17 18" key="1">
    <citation type="journal article" date="2015" name="Parasit. Vectors">
        <title>Draft genome of the scabies mite.</title>
        <authorList>
            <person name="Rider S.D.Jr."/>
            <person name="Morgan M.S."/>
            <person name="Arlian L.G."/>
        </authorList>
    </citation>
    <scope>NUCLEOTIDE SEQUENCE [LARGE SCALE GENOMIC DNA]</scope>
    <source>
        <strain evidence="17">Arlian Lab</strain>
    </source>
</reference>
<evidence type="ECO:0000259" key="14">
    <source>
        <dbReference type="PROSITE" id="PS50093"/>
    </source>
</evidence>
<keyword evidence="10" id="KW-1015">Disulfide bond</keyword>
<dbReference type="PANTHER" id="PTHR10877">
    <property type="entry name" value="POLYCYSTIN FAMILY MEMBER"/>
    <property type="match status" value="1"/>
</dbReference>
<dbReference type="EMBL" id="JXLN01003190">
    <property type="protein sequence ID" value="KPM02869.1"/>
    <property type="molecule type" value="Genomic_DNA"/>
</dbReference>
<evidence type="ECO:0000256" key="1">
    <source>
        <dbReference type="ARBA" id="ARBA00004138"/>
    </source>
</evidence>
<dbReference type="PROSITE" id="PS50221">
    <property type="entry name" value="GAIN_B"/>
    <property type="match status" value="1"/>
</dbReference>
<comment type="subcellular location">
    <subcellularLocation>
        <location evidence="2">Cell membrane</location>
        <topology evidence="2">Multi-pass membrane protein</topology>
    </subcellularLocation>
    <subcellularLocation>
        <location evidence="1">Cell projection</location>
        <location evidence="1">Cilium</location>
    </subcellularLocation>
</comment>
<dbReference type="InterPro" id="IPR022409">
    <property type="entry name" value="PKD/Chitinase_dom"/>
</dbReference>
<dbReference type="PANTHER" id="PTHR10877:SF150">
    <property type="entry name" value="REJ DOMAIN-CONTAINING PROTEIN"/>
    <property type="match status" value="1"/>
</dbReference>
<evidence type="ECO:0000256" key="6">
    <source>
        <dbReference type="ARBA" id="ARBA00022729"/>
    </source>
</evidence>
<dbReference type="PRINTS" id="PR01433">
    <property type="entry name" value="POLYCYSTIN2"/>
</dbReference>
<dbReference type="InterPro" id="IPR003915">
    <property type="entry name" value="PKD_2"/>
</dbReference>
<evidence type="ECO:0000256" key="12">
    <source>
        <dbReference type="ARBA" id="ARBA00023273"/>
    </source>
</evidence>
<dbReference type="InterPro" id="IPR000601">
    <property type="entry name" value="PKD_dom"/>
</dbReference>
<dbReference type="InterPro" id="IPR002859">
    <property type="entry name" value="PKD/REJ-like"/>
</dbReference>
<dbReference type="InterPro" id="IPR046791">
    <property type="entry name" value="Polycystin_dom"/>
</dbReference>
<dbReference type="OrthoDB" id="444119at2759"/>
<dbReference type="Pfam" id="PF01477">
    <property type="entry name" value="PLAT"/>
    <property type="match status" value="1"/>
</dbReference>
<dbReference type="SMART" id="SM00303">
    <property type="entry name" value="GPS"/>
    <property type="match status" value="1"/>
</dbReference>
<dbReference type="InterPro" id="IPR013122">
    <property type="entry name" value="PKD1_2_channel"/>
</dbReference>
<gene>
    <name evidence="17" type="ORF">QR98_0012930</name>
</gene>
<organism evidence="17 18">
    <name type="scientific">Sarcoptes scabiei</name>
    <name type="common">Itch mite</name>
    <name type="synonym">Acarus scabiei</name>
    <dbReference type="NCBI Taxonomy" id="52283"/>
    <lineage>
        <taxon>Eukaryota</taxon>
        <taxon>Metazoa</taxon>
        <taxon>Ecdysozoa</taxon>
        <taxon>Arthropoda</taxon>
        <taxon>Chelicerata</taxon>
        <taxon>Arachnida</taxon>
        <taxon>Acari</taxon>
        <taxon>Acariformes</taxon>
        <taxon>Sarcoptiformes</taxon>
        <taxon>Astigmata</taxon>
        <taxon>Psoroptidia</taxon>
        <taxon>Sarcoptoidea</taxon>
        <taxon>Sarcoptidae</taxon>
        <taxon>Sarcoptinae</taxon>
        <taxon>Sarcoptes</taxon>
    </lineage>
</organism>
<dbReference type="Gene3D" id="2.60.60.20">
    <property type="entry name" value="PLAT/LH2 domain"/>
    <property type="match status" value="1"/>
</dbReference>
<dbReference type="SMART" id="SM00089">
    <property type="entry name" value="PKD"/>
    <property type="match status" value="2"/>
</dbReference>
<dbReference type="SUPFAM" id="SSF49723">
    <property type="entry name" value="Lipase/lipooxygenase domain (PLAT/LH2 domain)"/>
    <property type="match status" value="1"/>
</dbReference>
<dbReference type="InterPro" id="IPR051223">
    <property type="entry name" value="Polycystin"/>
</dbReference>
<keyword evidence="4" id="KW-1003">Cell membrane</keyword>
<feature type="domain" description="PKD" evidence="14">
    <location>
        <begin position="532"/>
        <end position="594"/>
    </location>
</feature>
<evidence type="ECO:0000256" key="7">
    <source>
        <dbReference type="ARBA" id="ARBA00022989"/>
    </source>
</evidence>
<dbReference type="Gene3D" id="2.60.220.50">
    <property type="match status" value="1"/>
</dbReference>
<dbReference type="Pfam" id="PF02010">
    <property type="entry name" value="REJ"/>
    <property type="match status" value="1"/>
</dbReference>
<evidence type="ECO:0000256" key="4">
    <source>
        <dbReference type="ARBA" id="ARBA00022475"/>
    </source>
</evidence>
<name>A0A131ZWG5_SARSC</name>
<keyword evidence="6" id="KW-0732">Signal</keyword>
<keyword evidence="9" id="KW-0472">Membrane</keyword>
<evidence type="ECO:0000313" key="17">
    <source>
        <dbReference type="EMBL" id="KPM02869.1"/>
    </source>
</evidence>
<dbReference type="PROSITE" id="PS50093">
    <property type="entry name" value="PKD"/>
    <property type="match status" value="1"/>
</dbReference>
<accession>A0A131ZWG5</accession>
<comment type="caution">
    <text evidence="13">Lacks conserved residue(s) required for the propagation of feature annotation.</text>
</comment>
<dbReference type="Gene3D" id="2.60.40.10">
    <property type="entry name" value="Immunoglobulins"/>
    <property type="match status" value="1"/>
</dbReference>
<dbReference type="InterPro" id="IPR001024">
    <property type="entry name" value="PLAT/LH2_dom"/>
</dbReference>
<evidence type="ECO:0000256" key="10">
    <source>
        <dbReference type="ARBA" id="ARBA00023157"/>
    </source>
</evidence>
<protein>
    <submittedName>
        <fullName evidence="17">Polycystic kidney disease protein 1-like protein 2-like protein</fullName>
    </submittedName>
</protein>
<dbReference type="InterPro" id="IPR000203">
    <property type="entry name" value="GPS"/>
</dbReference>
<feature type="domain" description="GAIN-B" evidence="16">
    <location>
        <begin position="1807"/>
        <end position="1958"/>
    </location>
</feature>
<keyword evidence="8" id="KW-0969">Cilium</keyword>
<keyword evidence="5" id="KW-0812">Transmembrane</keyword>
<dbReference type="CDD" id="cd00146">
    <property type="entry name" value="PKD"/>
    <property type="match status" value="1"/>
</dbReference>
<dbReference type="FunFam" id="2.60.60.20:FF:000022">
    <property type="entry name" value="Uncharacterized protein"/>
    <property type="match status" value="1"/>
</dbReference>